<feature type="domain" description="Acyl-CoA oxidase/dehydrogenase middle" evidence="7">
    <location>
        <begin position="189"/>
        <end position="289"/>
    </location>
</feature>
<reference evidence="9 10" key="1">
    <citation type="submission" date="2020-09" db="EMBL/GenBank/DDBJ databases">
        <title>Echinicola sp. CAU 1574 isolated from sand of Sido Beach.</title>
        <authorList>
            <person name="Kim W."/>
        </authorList>
    </citation>
    <scope>NUCLEOTIDE SEQUENCE [LARGE SCALE GENOMIC DNA]</scope>
    <source>
        <strain evidence="9 10">CAU 1574</strain>
    </source>
</reference>
<keyword evidence="10" id="KW-1185">Reference proteome</keyword>
<dbReference type="Gene3D" id="1.20.140.10">
    <property type="entry name" value="Butyryl-CoA Dehydrogenase, subunit A, domain 3"/>
    <property type="match status" value="1"/>
</dbReference>
<gene>
    <name evidence="9" type="ORF">IFO69_11415</name>
</gene>
<name>A0ABR9AKN0_9BACT</name>
<dbReference type="SUPFAM" id="SSF56645">
    <property type="entry name" value="Acyl-CoA dehydrogenase NM domain-like"/>
    <property type="match status" value="1"/>
</dbReference>
<dbReference type="InterPro" id="IPR006091">
    <property type="entry name" value="Acyl-CoA_Oxase/DH_mid-dom"/>
</dbReference>
<accession>A0ABR9AKN0</accession>
<dbReference type="InterPro" id="IPR009100">
    <property type="entry name" value="AcylCoA_DH/oxidase_NM_dom_sf"/>
</dbReference>
<dbReference type="Pfam" id="PF02770">
    <property type="entry name" value="Acyl-CoA_dh_M"/>
    <property type="match status" value="1"/>
</dbReference>
<keyword evidence="3 5" id="KW-0285">Flavoprotein</keyword>
<comment type="cofactor">
    <cofactor evidence="1 5">
        <name>FAD</name>
        <dbReference type="ChEBI" id="CHEBI:57692"/>
    </cofactor>
</comment>
<organism evidence="9 10">
    <name type="scientific">Echinicola arenosa</name>
    <dbReference type="NCBI Taxonomy" id="2774144"/>
    <lineage>
        <taxon>Bacteria</taxon>
        <taxon>Pseudomonadati</taxon>
        <taxon>Bacteroidota</taxon>
        <taxon>Cytophagia</taxon>
        <taxon>Cytophagales</taxon>
        <taxon>Cyclobacteriaceae</taxon>
        <taxon>Echinicola</taxon>
    </lineage>
</organism>
<dbReference type="Proteomes" id="UP000647133">
    <property type="component" value="Unassembled WGS sequence"/>
</dbReference>
<evidence type="ECO:0000259" key="8">
    <source>
        <dbReference type="Pfam" id="PF18158"/>
    </source>
</evidence>
<protein>
    <submittedName>
        <fullName evidence="9">Acyl-CoA dehydrogenase family protein</fullName>
    </submittedName>
</protein>
<evidence type="ECO:0000256" key="1">
    <source>
        <dbReference type="ARBA" id="ARBA00001974"/>
    </source>
</evidence>
<dbReference type="SUPFAM" id="SSF47203">
    <property type="entry name" value="Acyl-CoA dehydrogenase C-terminal domain-like"/>
    <property type="match status" value="1"/>
</dbReference>
<evidence type="ECO:0000259" key="6">
    <source>
        <dbReference type="Pfam" id="PF00441"/>
    </source>
</evidence>
<evidence type="ECO:0000259" key="7">
    <source>
        <dbReference type="Pfam" id="PF02770"/>
    </source>
</evidence>
<dbReference type="RefSeq" id="WP_192010230.1">
    <property type="nucleotide sequence ID" value="NZ_JACYTQ010000003.1"/>
</dbReference>
<dbReference type="InterPro" id="IPR009075">
    <property type="entry name" value="AcylCo_DH/oxidase_C"/>
</dbReference>
<dbReference type="InterPro" id="IPR052904">
    <property type="entry name" value="Acyl-CoA_dehydrogenase-like"/>
</dbReference>
<sequence>MEGVLNFSYGKLFTSDTVLDNAYMPSKNFFVSDQIFVHFLQKEISKEAWAFMQPKLSRLGYKAASLLDHFSLSADKNPPFLKKRDAYGRTINEIVFHPDYKKLLQIAVESGMLSVKWDPELREEYKGYSNRLCFSLAFLYGMGESGVSCPLCMTDGVARVINSFADAEDRDRLMKHIYTNDVEQLFTGAMFLTEKSGGSDVGKNLVSAQRIDSSYYLLNGEKWFCSNANAEIKLVLARTNPDVKGTEGLSLFLVEKHKPDGQINPMDIIRLKDKLGTKSMASAEIILTDTFGKLIGKEGEGFKIMVEMINLSRLWNSVIAVSAFRRCLIEAYQFLSHRHSFGRRVLDHALVRNKLYDLCCRYTADFYLTWKAISFLDKADSGDASSGQVLRMITPMVKRQTAETAVYGIRECMELMGGMGYMEDTILPKFMRDTLVLPIWEGTSNMMVLDMLRTYNKNNGLIPLMENTHKHLILGNEYEKDKNRLTVLLSDMAELRSMDKDHMEINSEYIFKELTLFVQKGFLLRAEDSESTYWIGPALKYLNEKIYGRPSGTVVPPSTDEIIRMIGWGF</sequence>
<keyword evidence="4 5" id="KW-0274">FAD</keyword>
<evidence type="ECO:0000256" key="4">
    <source>
        <dbReference type="ARBA" id="ARBA00022827"/>
    </source>
</evidence>
<evidence type="ECO:0000313" key="10">
    <source>
        <dbReference type="Proteomes" id="UP000647133"/>
    </source>
</evidence>
<evidence type="ECO:0000256" key="3">
    <source>
        <dbReference type="ARBA" id="ARBA00022630"/>
    </source>
</evidence>
<dbReference type="Pfam" id="PF00441">
    <property type="entry name" value="Acyl-CoA_dh_1"/>
    <property type="match status" value="1"/>
</dbReference>
<dbReference type="InterPro" id="IPR006089">
    <property type="entry name" value="Acyl-CoA_DH_CS"/>
</dbReference>
<dbReference type="Pfam" id="PF18158">
    <property type="entry name" value="AidB_N"/>
    <property type="match status" value="1"/>
</dbReference>
<keyword evidence="5" id="KW-0560">Oxidoreductase</keyword>
<dbReference type="InterPro" id="IPR036250">
    <property type="entry name" value="AcylCo_DH-like_C"/>
</dbReference>
<evidence type="ECO:0000313" key="9">
    <source>
        <dbReference type="EMBL" id="MBD8489353.1"/>
    </source>
</evidence>
<proteinExistence type="inferred from homology"/>
<feature type="domain" description="Adaptive response protein AidB N-terminal" evidence="8">
    <location>
        <begin position="26"/>
        <end position="175"/>
    </location>
</feature>
<dbReference type="Gene3D" id="6.10.250.600">
    <property type="match status" value="1"/>
</dbReference>
<evidence type="ECO:0000256" key="2">
    <source>
        <dbReference type="ARBA" id="ARBA00009347"/>
    </source>
</evidence>
<dbReference type="PROSITE" id="PS00073">
    <property type="entry name" value="ACYL_COA_DH_2"/>
    <property type="match status" value="1"/>
</dbReference>
<evidence type="ECO:0000256" key="5">
    <source>
        <dbReference type="RuleBase" id="RU362125"/>
    </source>
</evidence>
<dbReference type="Gene3D" id="2.40.110.20">
    <property type="match status" value="1"/>
</dbReference>
<feature type="domain" description="Acyl-CoA dehydrogenase/oxidase C-terminal" evidence="6">
    <location>
        <begin position="299"/>
        <end position="453"/>
    </location>
</feature>
<dbReference type="EMBL" id="JACYTQ010000003">
    <property type="protein sequence ID" value="MBD8489353.1"/>
    <property type="molecule type" value="Genomic_DNA"/>
</dbReference>
<dbReference type="PANTHER" id="PTHR42707">
    <property type="entry name" value="ACYL-COA DEHYDROGENASE"/>
    <property type="match status" value="1"/>
</dbReference>
<comment type="caution">
    <text evidence="9">The sequence shown here is derived from an EMBL/GenBank/DDBJ whole genome shotgun (WGS) entry which is preliminary data.</text>
</comment>
<dbReference type="PANTHER" id="PTHR42707:SF2">
    <property type="entry name" value="ACD11 DEHYDROGENASE"/>
    <property type="match status" value="1"/>
</dbReference>
<dbReference type="InterPro" id="IPR041504">
    <property type="entry name" value="AidB_N"/>
</dbReference>
<comment type="similarity">
    <text evidence="2 5">Belongs to the acyl-CoA dehydrogenase family.</text>
</comment>